<reference evidence="1 2" key="1">
    <citation type="submission" date="2021-02" db="EMBL/GenBank/DDBJ databases">
        <title>A novel species of genus Amphritea isolated from a fishpond in China.</title>
        <authorList>
            <person name="Lu H."/>
        </authorList>
    </citation>
    <scope>NUCLEOTIDE SEQUENCE [LARGE SCALE GENOMIC DNA]</scope>
    <source>
        <strain evidence="1 2">RP18W</strain>
    </source>
</reference>
<protein>
    <submittedName>
        <fullName evidence="1">Uncharacterized protein</fullName>
    </submittedName>
</protein>
<evidence type="ECO:0000313" key="2">
    <source>
        <dbReference type="Proteomes" id="UP000760472"/>
    </source>
</evidence>
<proteinExistence type="predicted"/>
<evidence type="ECO:0000313" key="1">
    <source>
        <dbReference type="EMBL" id="MBN0989895.1"/>
    </source>
</evidence>
<name>A0ABS2WE37_9GAMM</name>
<dbReference type="RefSeq" id="WP_205209662.1">
    <property type="nucleotide sequence ID" value="NZ_JAFFZO010000007.1"/>
</dbReference>
<gene>
    <name evidence="1" type="ORF">JW498_21255</name>
</gene>
<accession>A0ABS2WE37</accession>
<comment type="caution">
    <text evidence="1">The sequence shown here is derived from an EMBL/GenBank/DDBJ whole genome shotgun (WGS) entry which is preliminary data.</text>
</comment>
<sequence length="157" mass="17845">MDMIFRAESSQPTNKGRLVYSKSDDALIFHSSDGKYGYSSLLINDLELAVDDDNSVMFADGYFPKSNWKFANLTIPESFEGKLYIDCKNYSALENQHVSKRLTEPSGWIVTKDNNSDWICLGNPNSKDRLVIEFCTMHKAVLDHDGNLIAIWLKPEI</sequence>
<organism evidence="1 2">
    <name type="scientific">Amphritea pacifica</name>
    <dbReference type="NCBI Taxonomy" id="2811233"/>
    <lineage>
        <taxon>Bacteria</taxon>
        <taxon>Pseudomonadati</taxon>
        <taxon>Pseudomonadota</taxon>
        <taxon>Gammaproteobacteria</taxon>
        <taxon>Oceanospirillales</taxon>
        <taxon>Oceanospirillaceae</taxon>
        <taxon>Amphritea</taxon>
    </lineage>
</organism>
<dbReference type="Proteomes" id="UP000760472">
    <property type="component" value="Unassembled WGS sequence"/>
</dbReference>
<dbReference type="EMBL" id="JAFFZP010000073">
    <property type="protein sequence ID" value="MBN0989895.1"/>
    <property type="molecule type" value="Genomic_DNA"/>
</dbReference>
<keyword evidence="2" id="KW-1185">Reference proteome</keyword>